<accession>A0A3R9FHZ9</accession>
<name>A0A3R9FHZ9_9BACI</name>
<reference evidence="3" key="1">
    <citation type="submission" date="2018-12" db="EMBL/GenBank/DDBJ databases">
        <title>Bacillus chawlae sp. nov., Bacillus glennii sp. nov., and Bacillus saganii sp. nov. Isolated from the Vehicle Assembly Building at Kennedy Space Center where the Viking Spacecraft were Assembled.</title>
        <authorList>
            <person name="Seuylemezian A."/>
            <person name="Vaishampayan P."/>
        </authorList>
    </citation>
    <scope>NUCLEOTIDE SEQUENCE [LARGE SCALE GENOMIC DNA]</scope>
    <source>
        <strain evidence="3">DSM 13966</strain>
    </source>
</reference>
<sequence length="189" mass="22140">MEDLLKTIERLIPLNDLKTKSPEEIVEIIAINLYNKENVNITDTDTFYKLPEIIRDIILIINFDTEVSMQGILGYLENTTGLYFKDTIHTFEKVQAVEDYQILANIEAVLEKYRITTSALRKNVNNQALHQITDFAKLHGHEYLKLAEEISVLADNLYVYHTERNVFDFLNGYISRKRDSFIDELKFKF</sequence>
<feature type="domain" description="DNA mimic protein DMP19 C-terminal" evidence="1">
    <location>
        <begin position="49"/>
        <end position="157"/>
    </location>
</feature>
<comment type="caution">
    <text evidence="2">The sequence shown here is derived from an EMBL/GenBank/DDBJ whole genome shotgun (WGS) entry which is preliminary data.</text>
</comment>
<gene>
    <name evidence="2" type="ORF">EJA10_05060</name>
</gene>
<dbReference type="InterPro" id="IPR025402">
    <property type="entry name" value="DMP19_C"/>
</dbReference>
<dbReference type="AlphaFoldDB" id="A0A3R9FHZ9"/>
<dbReference type="RefSeq" id="WP_125478929.1">
    <property type="nucleotide sequence ID" value="NZ_RSFW01000007.1"/>
</dbReference>
<proteinExistence type="predicted"/>
<dbReference type="Proteomes" id="UP000279911">
    <property type="component" value="Unassembled WGS sequence"/>
</dbReference>
<dbReference type="EMBL" id="RSFW01000007">
    <property type="protein sequence ID" value="RSD28457.1"/>
    <property type="molecule type" value="Genomic_DNA"/>
</dbReference>
<organism evidence="2 3">
    <name type="scientific">Mesobacillus subterraneus</name>
    <dbReference type="NCBI Taxonomy" id="285983"/>
    <lineage>
        <taxon>Bacteria</taxon>
        <taxon>Bacillati</taxon>
        <taxon>Bacillota</taxon>
        <taxon>Bacilli</taxon>
        <taxon>Bacillales</taxon>
        <taxon>Bacillaceae</taxon>
        <taxon>Mesobacillus</taxon>
    </lineage>
</organism>
<evidence type="ECO:0000313" key="2">
    <source>
        <dbReference type="EMBL" id="RSD28457.1"/>
    </source>
</evidence>
<evidence type="ECO:0000259" key="1">
    <source>
        <dbReference type="Pfam" id="PF14300"/>
    </source>
</evidence>
<dbReference type="Gene3D" id="1.20.1420.60">
    <property type="match status" value="1"/>
</dbReference>
<protein>
    <recommendedName>
        <fullName evidence="1">DNA mimic protein DMP19 C-terminal domain-containing protein</fullName>
    </recommendedName>
</protein>
<dbReference type="Pfam" id="PF14300">
    <property type="entry name" value="DMP19"/>
    <property type="match status" value="1"/>
</dbReference>
<evidence type="ECO:0000313" key="3">
    <source>
        <dbReference type="Proteomes" id="UP000279911"/>
    </source>
</evidence>